<evidence type="ECO:0000313" key="1">
    <source>
        <dbReference type="EMBL" id="GGV08614.1"/>
    </source>
</evidence>
<evidence type="ECO:0000313" key="3">
    <source>
        <dbReference type="Proteomes" id="UP000037395"/>
    </source>
</evidence>
<dbReference type="AlphaFoldDB" id="A0A1E7NEK1"/>
<dbReference type="KEGG" id="kau:B6264_31030"/>
<dbReference type="Proteomes" id="UP000037395">
    <property type="component" value="Unassembled WGS sequence"/>
</dbReference>
<dbReference type="EMBL" id="BMUB01000060">
    <property type="protein sequence ID" value="GGV08614.1"/>
    <property type="molecule type" value="Genomic_DNA"/>
</dbReference>
<accession>A0A1E7NEK1</accession>
<gene>
    <name evidence="1" type="ORF">GCM10010502_74320</name>
    <name evidence="2" type="ORF">HS99_0018760</name>
</gene>
<proteinExistence type="predicted"/>
<organism evidence="2 3">
    <name type="scientific">Kitasatospora aureofaciens</name>
    <name type="common">Streptomyces aureofaciens</name>
    <dbReference type="NCBI Taxonomy" id="1894"/>
    <lineage>
        <taxon>Bacteria</taxon>
        <taxon>Bacillati</taxon>
        <taxon>Actinomycetota</taxon>
        <taxon>Actinomycetes</taxon>
        <taxon>Kitasatosporales</taxon>
        <taxon>Streptomycetaceae</taxon>
        <taxon>Kitasatospora</taxon>
    </lineage>
</organism>
<dbReference type="Proteomes" id="UP000610124">
    <property type="component" value="Unassembled WGS sequence"/>
</dbReference>
<protein>
    <submittedName>
        <fullName evidence="2">Uncharacterized protein</fullName>
    </submittedName>
</protein>
<name>A0A1E7NEK1_KITAU</name>
<reference evidence="2 3" key="2">
    <citation type="submission" date="2014-07" db="EMBL/GenBank/DDBJ databases">
        <authorList>
            <person name="Zhang J.E."/>
            <person name="Yang H."/>
            <person name="Guo J."/>
            <person name="Deng Z."/>
            <person name="Luo H."/>
            <person name="Luo M."/>
            <person name="Zhao B."/>
        </authorList>
    </citation>
    <scope>NUCLEOTIDE SEQUENCE [LARGE SCALE GENOMIC DNA]</scope>
    <source>
        <strain evidence="2">ATCC 10762</strain>
        <strain evidence="3">ATCC 10762 / DSM 40127 / CCM 3239 / JCM 4008 / LMG 5968 / NBRC 12843 / NCIMB 8234 / A-377</strain>
    </source>
</reference>
<reference evidence="2" key="3">
    <citation type="submission" date="2016-08" db="EMBL/GenBank/DDBJ databases">
        <title>Sequencing, Assembly and Comparative Genomics of S. aureofaciens ATCC 10762.</title>
        <authorList>
            <person name="Gradnigo J.S."/>
            <person name="Johnson N."/>
            <person name="Somerville G.A."/>
        </authorList>
    </citation>
    <scope>NUCLEOTIDE SEQUENCE [LARGE SCALE GENOMIC DNA]</scope>
    <source>
        <strain evidence="2">ATCC 10762</strain>
    </source>
</reference>
<dbReference type="RefSeq" id="WP_030558336.1">
    <property type="nucleotide sequence ID" value="NZ_BMUB01000060.1"/>
</dbReference>
<reference evidence="1" key="5">
    <citation type="submission" date="2020-09" db="EMBL/GenBank/DDBJ databases">
        <authorList>
            <person name="Sun Q."/>
            <person name="Ohkuma M."/>
        </authorList>
    </citation>
    <scope>NUCLEOTIDE SEQUENCE</scope>
    <source>
        <strain evidence="1">JCM 4434</strain>
    </source>
</reference>
<reference evidence="3" key="4">
    <citation type="submission" date="2016-08" db="EMBL/GenBank/DDBJ databases">
        <title>Sequencing, assembly and comparative genomics of S. aureofaciens ATCC 10762.</title>
        <authorList>
            <person name="Gradnigo J.S."/>
            <person name="Johnson N."/>
            <person name="Somerville G.A."/>
        </authorList>
    </citation>
    <scope>NUCLEOTIDE SEQUENCE [LARGE SCALE GENOMIC DNA]</scope>
    <source>
        <strain evidence="3">ATCC 10762 / DSM 40127 / CCM 3239 / JCM 4008 / LMG 5968 / NBRC 12843 / NCIMB 8234 / A-377</strain>
    </source>
</reference>
<dbReference type="GeneID" id="97490279"/>
<keyword evidence="3" id="KW-1185">Reference proteome</keyword>
<sequence>MSGRTKAGVQDGPAEELASFLRWLRRRPDGTDLTYAEMAGRIGGKRYCSAATLSRADQGGDYIPRIETVQEYARACGATPAQLQHARRLLSAARRLRALHATASRYDDPKAGSRIARQAHPAIAPHPNYMRGRLDFQNGLRSYRREVGNPSVRAISANAELSGLHITKSTVHRMLSRGMDPSWEQVQALLTGCRPGKLPDLRVWRQAWSRIFGNYEFSPDSGLFVPDVTVRVRDRFSAAVRR</sequence>
<dbReference type="EMBL" id="JPRF03000002">
    <property type="protein sequence ID" value="OEV39127.1"/>
    <property type="molecule type" value="Genomic_DNA"/>
</dbReference>
<accession>A0A8H9HZX3</accession>
<comment type="caution">
    <text evidence="2">The sequence shown here is derived from an EMBL/GenBank/DDBJ whole genome shotgun (WGS) entry which is preliminary data.</text>
</comment>
<reference evidence="1" key="1">
    <citation type="journal article" date="2014" name="Int. J. Syst. Evol. Microbiol.">
        <title>Complete genome sequence of Corynebacterium casei LMG S-19264T (=DSM 44701T), isolated from a smear-ripened cheese.</title>
        <authorList>
            <consortium name="US DOE Joint Genome Institute (JGI-PGF)"/>
            <person name="Walter F."/>
            <person name="Albersmeier A."/>
            <person name="Kalinowski J."/>
            <person name="Ruckert C."/>
        </authorList>
    </citation>
    <scope>NUCLEOTIDE SEQUENCE</scope>
    <source>
        <strain evidence="1">JCM 4434</strain>
    </source>
</reference>
<evidence type="ECO:0000313" key="2">
    <source>
        <dbReference type="EMBL" id="OEV39127.1"/>
    </source>
</evidence>
<dbReference type="Pfam" id="PF13560">
    <property type="entry name" value="HTH_31"/>
    <property type="match status" value="1"/>
</dbReference>
<dbReference type="OrthoDB" id="4162271at2"/>